<reference evidence="2" key="1">
    <citation type="journal article" date="2023" name="Mol. Plant Microbe Interact.">
        <title>Elucidating the Obligate Nature and Biological Capacity of an Invasive Fungal Corn Pathogen.</title>
        <authorList>
            <person name="MacCready J.S."/>
            <person name="Roggenkamp E.M."/>
            <person name="Gdanetz K."/>
            <person name="Chilvers M.I."/>
        </authorList>
    </citation>
    <scope>NUCLEOTIDE SEQUENCE</scope>
    <source>
        <strain evidence="2">PM02</strain>
    </source>
</reference>
<protein>
    <submittedName>
        <fullName evidence="2">Uncharacterized protein</fullName>
    </submittedName>
</protein>
<evidence type="ECO:0000313" key="3">
    <source>
        <dbReference type="Proteomes" id="UP001217918"/>
    </source>
</evidence>
<feature type="region of interest" description="Disordered" evidence="1">
    <location>
        <begin position="131"/>
        <end position="186"/>
    </location>
</feature>
<dbReference type="AlphaFoldDB" id="A0AAD9IBN6"/>
<accession>A0AAD9IBN6</accession>
<feature type="compositionally biased region" description="Acidic residues" evidence="1">
    <location>
        <begin position="131"/>
        <end position="163"/>
    </location>
</feature>
<evidence type="ECO:0000256" key="1">
    <source>
        <dbReference type="SAM" id="MobiDB-lite"/>
    </source>
</evidence>
<gene>
    <name evidence="2" type="ORF">P8C59_008946</name>
</gene>
<organism evidence="2 3">
    <name type="scientific">Phyllachora maydis</name>
    <dbReference type="NCBI Taxonomy" id="1825666"/>
    <lineage>
        <taxon>Eukaryota</taxon>
        <taxon>Fungi</taxon>
        <taxon>Dikarya</taxon>
        <taxon>Ascomycota</taxon>
        <taxon>Pezizomycotina</taxon>
        <taxon>Sordariomycetes</taxon>
        <taxon>Sordariomycetidae</taxon>
        <taxon>Phyllachorales</taxon>
        <taxon>Phyllachoraceae</taxon>
        <taxon>Phyllachora</taxon>
    </lineage>
</organism>
<comment type="caution">
    <text evidence="2">The sequence shown here is derived from an EMBL/GenBank/DDBJ whole genome shotgun (WGS) entry which is preliminary data.</text>
</comment>
<keyword evidence="3" id="KW-1185">Reference proteome</keyword>
<sequence length="186" mass="19930">MRVVAPGLRKQQVRDLLCMVFVEARAVAQEANSDVERDSMALVTVVEETHRRVGGWASALTDNVFLKLFRGLRDAREAWRQHHGITAADASAGVALSLASVIDRFEVAAARLRLGVTEDLLRLAAAEFDDDDDADAEADADANMDVDEEEEEEQEEEGEDAEAAADAPASGPPGAGAAFTLAIRPA</sequence>
<name>A0AAD9IBN6_9PEZI</name>
<proteinExistence type="predicted"/>
<dbReference type="Proteomes" id="UP001217918">
    <property type="component" value="Unassembled WGS sequence"/>
</dbReference>
<dbReference type="EMBL" id="JAQQPM010000008">
    <property type="protein sequence ID" value="KAK2074764.1"/>
    <property type="molecule type" value="Genomic_DNA"/>
</dbReference>
<evidence type="ECO:0000313" key="2">
    <source>
        <dbReference type="EMBL" id="KAK2074764.1"/>
    </source>
</evidence>